<evidence type="ECO:0000259" key="1">
    <source>
        <dbReference type="Pfam" id="PF14534"/>
    </source>
</evidence>
<dbReference type="Pfam" id="PF14534">
    <property type="entry name" value="DUF4440"/>
    <property type="match status" value="1"/>
</dbReference>
<proteinExistence type="predicted"/>
<feature type="domain" description="DUF4440" evidence="1">
    <location>
        <begin position="16"/>
        <end position="113"/>
    </location>
</feature>
<evidence type="ECO:0000313" key="3">
    <source>
        <dbReference type="Proteomes" id="UP001374803"/>
    </source>
</evidence>
<dbReference type="RefSeq" id="WP_394833459.1">
    <property type="nucleotide sequence ID" value="NZ_CP089929.1"/>
</dbReference>
<organism evidence="2 3">
    <name type="scientific">Pendulispora rubella</name>
    <dbReference type="NCBI Taxonomy" id="2741070"/>
    <lineage>
        <taxon>Bacteria</taxon>
        <taxon>Pseudomonadati</taxon>
        <taxon>Myxococcota</taxon>
        <taxon>Myxococcia</taxon>
        <taxon>Myxococcales</taxon>
        <taxon>Sorangiineae</taxon>
        <taxon>Pendulisporaceae</taxon>
        <taxon>Pendulispora</taxon>
    </lineage>
</organism>
<dbReference type="Proteomes" id="UP001374803">
    <property type="component" value="Chromosome"/>
</dbReference>
<name>A0ABZ2L2Q1_9BACT</name>
<evidence type="ECO:0000313" key="2">
    <source>
        <dbReference type="EMBL" id="WXB03824.1"/>
    </source>
</evidence>
<accession>A0ABZ2L2Q1</accession>
<keyword evidence="3" id="KW-1185">Reference proteome</keyword>
<protein>
    <submittedName>
        <fullName evidence="2">Nuclear transport factor 2 family protein</fullName>
    </submittedName>
</protein>
<sequence length="131" mass="14407">MNDDQSQLLEMTQLGFIAFRNSEPALLEAILAPEFVTLGPGMPEMSRAAFLEWVRSSTGTIVSVEGESLGAHVFGETGVVSGVQRSHFRTEAGEVLNVAAFTQVFVRRDGRWQAVYSYWVPWDQLAATVSP</sequence>
<reference evidence="2" key="1">
    <citation type="submission" date="2021-12" db="EMBL/GenBank/DDBJ databases">
        <title>Discovery of the Pendulisporaceae a myxobacterial family with distinct sporulation behavior and unique specialized metabolism.</title>
        <authorList>
            <person name="Garcia R."/>
            <person name="Popoff A."/>
            <person name="Bader C.D."/>
            <person name="Loehr J."/>
            <person name="Walesch S."/>
            <person name="Walt C."/>
            <person name="Boldt J."/>
            <person name="Bunk B."/>
            <person name="Haeckl F.J.F.P.J."/>
            <person name="Gunesch A.P."/>
            <person name="Birkelbach J."/>
            <person name="Nuebel U."/>
            <person name="Pietschmann T."/>
            <person name="Bach T."/>
            <person name="Mueller R."/>
        </authorList>
    </citation>
    <scope>NUCLEOTIDE SEQUENCE</scope>
    <source>
        <strain evidence="2">MSr11367</strain>
    </source>
</reference>
<dbReference type="InterPro" id="IPR027843">
    <property type="entry name" value="DUF4440"/>
</dbReference>
<dbReference type="SUPFAM" id="SSF54427">
    <property type="entry name" value="NTF2-like"/>
    <property type="match status" value="1"/>
</dbReference>
<dbReference type="EMBL" id="CP089983">
    <property type="protein sequence ID" value="WXB03824.1"/>
    <property type="molecule type" value="Genomic_DNA"/>
</dbReference>
<dbReference type="Gene3D" id="3.10.450.50">
    <property type="match status" value="1"/>
</dbReference>
<dbReference type="InterPro" id="IPR032710">
    <property type="entry name" value="NTF2-like_dom_sf"/>
</dbReference>
<gene>
    <name evidence="2" type="ORF">LVJ94_43830</name>
</gene>